<dbReference type="EMBL" id="HG793151">
    <property type="protein sequence ID" value="CRL26478.1"/>
    <property type="molecule type" value="Genomic_DNA"/>
</dbReference>
<dbReference type="Proteomes" id="UP000053732">
    <property type="component" value="Unassembled WGS sequence"/>
</dbReference>
<name>A0A0G4PJZ7_PENC3</name>
<reference evidence="1 2" key="1">
    <citation type="journal article" date="2014" name="Nat. Commun.">
        <title>Multiple recent horizontal transfers of a large genomic region in cheese making fungi.</title>
        <authorList>
            <person name="Cheeseman K."/>
            <person name="Ropars J."/>
            <person name="Renault P."/>
            <person name="Dupont J."/>
            <person name="Gouzy J."/>
            <person name="Branca A."/>
            <person name="Abraham A.L."/>
            <person name="Ceppi M."/>
            <person name="Conseiller E."/>
            <person name="Debuchy R."/>
            <person name="Malagnac F."/>
            <person name="Goarin A."/>
            <person name="Silar P."/>
            <person name="Lacoste S."/>
            <person name="Sallet E."/>
            <person name="Bensimon A."/>
            <person name="Giraud T."/>
            <person name="Brygoo Y."/>
        </authorList>
    </citation>
    <scope>NUCLEOTIDE SEQUENCE [LARGE SCALE GENOMIC DNA]</scope>
    <source>
        <strain evidence="2">FM 013</strain>
    </source>
</reference>
<gene>
    <name evidence="1" type="ORF">PCAMFM013_S018g000171</name>
</gene>
<organism evidence="1 2">
    <name type="scientific">Penicillium camemberti (strain FM 013)</name>
    <dbReference type="NCBI Taxonomy" id="1429867"/>
    <lineage>
        <taxon>Eukaryota</taxon>
        <taxon>Fungi</taxon>
        <taxon>Dikarya</taxon>
        <taxon>Ascomycota</taxon>
        <taxon>Pezizomycotina</taxon>
        <taxon>Eurotiomycetes</taxon>
        <taxon>Eurotiomycetidae</taxon>
        <taxon>Eurotiales</taxon>
        <taxon>Aspergillaceae</taxon>
        <taxon>Penicillium</taxon>
    </lineage>
</organism>
<keyword evidence="2" id="KW-1185">Reference proteome</keyword>
<accession>A0A0G4PJZ7</accession>
<evidence type="ECO:0000313" key="1">
    <source>
        <dbReference type="EMBL" id="CRL26478.1"/>
    </source>
</evidence>
<protein>
    <submittedName>
        <fullName evidence="1">Str. FM013</fullName>
    </submittedName>
</protein>
<proteinExistence type="predicted"/>
<evidence type="ECO:0000313" key="2">
    <source>
        <dbReference type="Proteomes" id="UP000053732"/>
    </source>
</evidence>
<dbReference type="AlphaFoldDB" id="A0A0G4PJZ7"/>
<sequence length="98" mass="11355">MCFGGVEMSRVLPYFNPCSLRFHWRPKRRQEWLSAADVKFPPFTTGLIGLLQDIRLLSLSVVPIRHSPALPVEPVQWFSYAHVRGVNGDLKRRVFHPK</sequence>